<evidence type="ECO:0000256" key="7">
    <source>
        <dbReference type="ARBA" id="ARBA00022833"/>
    </source>
</evidence>
<comment type="function">
    <text evidence="1">Secreted metalloproteinase that allows assimilation of proteinaceous substrates.</text>
</comment>
<organism evidence="12 13">
    <name type="scientific">Plectosphaerella plurivora</name>
    <dbReference type="NCBI Taxonomy" id="936078"/>
    <lineage>
        <taxon>Eukaryota</taxon>
        <taxon>Fungi</taxon>
        <taxon>Dikarya</taxon>
        <taxon>Ascomycota</taxon>
        <taxon>Pezizomycotina</taxon>
        <taxon>Sordariomycetes</taxon>
        <taxon>Hypocreomycetidae</taxon>
        <taxon>Glomerellales</taxon>
        <taxon>Plectosphaerellaceae</taxon>
        <taxon>Plectosphaerella</taxon>
    </lineage>
</organism>
<name>A0A9P9AA29_9PEZI</name>
<dbReference type="Pfam" id="PF05572">
    <property type="entry name" value="Peptidase_M43"/>
    <property type="match status" value="1"/>
</dbReference>
<evidence type="ECO:0000256" key="1">
    <source>
        <dbReference type="ARBA" id="ARBA00003174"/>
    </source>
</evidence>
<dbReference type="InterPro" id="IPR024079">
    <property type="entry name" value="MetalloPept_cat_dom_sf"/>
</dbReference>
<feature type="signal peptide" evidence="10">
    <location>
        <begin position="1"/>
        <end position="18"/>
    </location>
</feature>
<evidence type="ECO:0000256" key="5">
    <source>
        <dbReference type="ARBA" id="ARBA00022729"/>
    </source>
</evidence>
<proteinExistence type="inferred from homology"/>
<feature type="domain" description="Peptidase M43 pregnancy-associated plasma-A" evidence="11">
    <location>
        <begin position="133"/>
        <end position="250"/>
    </location>
</feature>
<dbReference type="CDD" id="cd04275">
    <property type="entry name" value="ZnMc_pappalysin_like"/>
    <property type="match status" value="1"/>
</dbReference>
<gene>
    <name evidence="12" type="ORF">F5X68DRAFT_204315</name>
</gene>
<dbReference type="EMBL" id="JAGSXJ010000007">
    <property type="protein sequence ID" value="KAH6689823.1"/>
    <property type="molecule type" value="Genomic_DNA"/>
</dbReference>
<keyword evidence="4" id="KW-0479">Metal-binding</keyword>
<evidence type="ECO:0000256" key="6">
    <source>
        <dbReference type="ARBA" id="ARBA00022801"/>
    </source>
</evidence>
<dbReference type="Gene3D" id="3.40.390.10">
    <property type="entry name" value="Collagenase (Catalytic Domain)"/>
    <property type="match status" value="1"/>
</dbReference>
<evidence type="ECO:0000256" key="4">
    <source>
        <dbReference type="ARBA" id="ARBA00022723"/>
    </source>
</evidence>
<sequence>MFAQPILVSVLLALGASAQRFGCGTADPEPEHIGMSKVLAAQEARADFNLTERATINVGVYFHVVASAQTTAGGWVTDTQIANQLAVLNRDFAPHDIAFNFLGTDRTVNSGWSQDSNELAMKTALRKGTYSNLNIYLQPRLNQNALGYAYFPTSVSTGSSAFYRDGVSIKSTTVPGGSQTGFNLGKTGTHEVGHWLGLYHTFQGGCTGSGDMIADTPAQASFSSGCPIGRDSCPSQAGLDPIHNYMDYSDE</sequence>
<keyword evidence="8 12" id="KW-0482">Metalloprotease</keyword>
<evidence type="ECO:0000256" key="2">
    <source>
        <dbReference type="ARBA" id="ARBA00008721"/>
    </source>
</evidence>
<dbReference type="InterPro" id="IPR008754">
    <property type="entry name" value="Peptidase_M43"/>
</dbReference>
<evidence type="ECO:0000256" key="8">
    <source>
        <dbReference type="ARBA" id="ARBA00023049"/>
    </source>
</evidence>
<evidence type="ECO:0000259" key="11">
    <source>
        <dbReference type="Pfam" id="PF05572"/>
    </source>
</evidence>
<evidence type="ECO:0000313" key="12">
    <source>
        <dbReference type="EMBL" id="KAH6689823.1"/>
    </source>
</evidence>
<dbReference type="SUPFAM" id="SSF55486">
    <property type="entry name" value="Metalloproteases ('zincins'), catalytic domain"/>
    <property type="match status" value="1"/>
</dbReference>
<keyword evidence="13" id="KW-1185">Reference proteome</keyword>
<keyword evidence="7" id="KW-0862">Zinc</keyword>
<keyword evidence="9" id="KW-1015">Disulfide bond</keyword>
<dbReference type="Proteomes" id="UP000770015">
    <property type="component" value="Unassembled WGS sequence"/>
</dbReference>
<comment type="similarity">
    <text evidence="2">Belongs to the peptidase M43B family.</text>
</comment>
<comment type="caution">
    <text evidence="12">The sequence shown here is derived from an EMBL/GenBank/DDBJ whole genome shotgun (WGS) entry which is preliminary data.</text>
</comment>
<dbReference type="GO" id="GO:0008237">
    <property type="term" value="F:metallopeptidase activity"/>
    <property type="evidence" value="ECO:0007669"/>
    <property type="project" value="UniProtKB-KW"/>
</dbReference>
<feature type="chain" id="PRO_5040142236" evidence="10">
    <location>
        <begin position="19"/>
        <end position="251"/>
    </location>
</feature>
<evidence type="ECO:0000256" key="10">
    <source>
        <dbReference type="SAM" id="SignalP"/>
    </source>
</evidence>
<evidence type="ECO:0000256" key="9">
    <source>
        <dbReference type="ARBA" id="ARBA00023157"/>
    </source>
</evidence>
<evidence type="ECO:0000256" key="3">
    <source>
        <dbReference type="ARBA" id="ARBA00022670"/>
    </source>
</evidence>
<dbReference type="OrthoDB" id="536211at2759"/>
<dbReference type="PANTHER" id="PTHR47466:SF1">
    <property type="entry name" value="METALLOPROTEASE MEP1 (AFU_ORTHOLOGUE AFUA_1G07730)-RELATED"/>
    <property type="match status" value="1"/>
</dbReference>
<evidence type="ECO:0000313" key="13">
    <source>
        <dbReference type="Proteomes" id="UP000770015"/>
    </source>
</evidence>
<dbReference type="GO" id="GO:0046872">
    <property type="term" value="F:metal ion binding"/>
    <property type="evidence" value="ECO:0007669"/>
    <property type="project" value="UniProtKB-KW"/>
</dbReference>
<keyword evidence="3" id="KW-0645">Protease</keyword>
<accession>A0A9P9AA29</accession>
<protein>
    <submittedName>
        <fullName evidence="12">Extracellular metalloprotease</fullName>
    </submittedName>
</protein>
<keyword evidence="5 10" id="KW-0732">Signal</keyword>
<dbReference type="AlphaFoldDB" id="A0A9P9AA29"/>
<dbReference type="GO" id="GO:0006508">
    <property type="term" value="P:proteolysis"/>
    <property type="evidence" value="ECO:0007669"/>
    <property type="project" value="UniProtKB-KW"/>
</dbReference>
<reference evidence="12" key="1">
    <citation type="journal article" date="2021" name="Nat. Commun.">
        <title>Genetic determinants of endophytism in the Arabidopsis root mycobiome.</title>
        <authorList>
            <person name="Mesny F."/>
            <person name="Miyauchi S."/>
            <person name="Thiergart T."/>
            <person name="Pickel B."/>
            <person name="Atanasova L."/>
            <person name="Karlsson M."/>
            <person name="Huettel B."/>
            <person name="Barry K.W."/>
            <person name="Haridas S."/>
            <person name="Chen C."/>
            <person name="Bauer D."/>
            <person name="Andreopoulos W."/>
            <person name="Pangilinan J."/>
            <person name="LaButti K."/>
            <person name="Riley R."/>
            <person name="Lipzen A."/>
            <person name="Clum A."/>
            <person name="Drula E."/>
            <person name="Henrissat B."/>
            <person name="Kohler A."/>
            <person name="Grigoriev I.V."/>
            <person name="Martin F.M."/>
            <person name="Hacquard S."/>
        </authorList>
    </citation>
    <scope>NUCLEOTIDE SEQUENCE</scope>
    <source>
        <strain evidence="12">MPI-SDFR-AT-0117</strain>
    </source>
</reference>
<keyword evidence="6" id="KW-0378">Hydrolase</keyword>
<dbReference type="PANTHER" id="PTHR47466">
    <property type="match status" value="1"/>
</dbReference>